<dbReference type="GeneID" id="2844221"/>
<dbReference type="PaxDb" id="263820-PTO0765"/>
<dbReference type="PANTHER" id="PTHR43067">
    <property type="entry name" value="OLIGOPEPTIDE/DIPEPTIDE ABC TRANSPORTER, ATPASE SUBUNIT"/>
    <property type="match status" value="1"/>
</dbReference>
<dbReference type="eggNOG" id="arCOG00181">
    <property type="taxonomic scope" value="Archaea"/>
</dbReference>
<keyword evidence="2" id="KW-0547">Nucleotide-binding</keyword>
<dbReference type="Pfam" id="PF00005">
    <property type="entry name" value="ABC_tran"/>
    <property type="match status" value="1"/>
</dbReference>
<dbReference type="NCBIfam" id="TIGR01727">
    <property type="entry name" value="oligo_HPY"/>
    <property type="match status" value="1"/>
</dbReference>
<dbReference type="SUPFAM" id="SSF52540">
    <property type="entry name" value="P-loop containing nucleoside triphosphate hydrolases"/>
    <property type="match status" value="1"/>
</dbReference>
<evidence type="ECO:0000256" key="3">
    <source>
        <dbReference type="ARBA" id="ARBA00022840"/>
    </source>
</evidence>
<dbReference type="KEGG" id="pto:PTO0765"/>
<dbReference type="HOGENOM" id="CLU_000604_1_23_2"/>
<organism evidence="5 6">
    <name type="scientific">Picrophilus torridus (strain ATCC 700027 / DSM 9790 / JCM 10055 / NBRC 100828 / KAW 2/3)</name>
    <dbReference type="NCBI Taxonomy" id="1122961"/>
    <lineage>
        <taxon>Archaea</taxon>
        <taxon>Methanobacteriati</taxon>
        <taxon>Thermoplasmatota</taxon>
        <taxon>Thermoplasmata</taxon>
        <taxon>Thermoplasmatales</taxon>
        <taxon>Picrophilaceae</taxon>
        <taxon>Picrophilus</taxon>
    </lineage>
</organism>
<dbReference type="InterPro" id="IPR003593">
    <property type="entry name" value="AAA+_ATPase"/>
</dbReference>
<evidence type="ECO:0000313" key="6">
    <source>
        <dbReference type="Proteomes" id="UP000000438"/>
    </source>
</evidence>
<protein>
    <submittedName>
        <fullName evidence="5">Oligopeptide ABC transporter Dpp1, ATP binding protein</fullName>
    </submittedName>
</protein>
<dbReference type="PROSITE" id="PS50893">
    <property type="entry name" value="ABC_TRANSPORTER_2"/>
    <property type="match status" value="1"/>
</dbReference>
<dbReference type="OrthoDB" id="56961at2157"/>
<evidence type="ECO:0000259" key="4">
    <source>
        <dbReference type="PROSITE" id="PS50893"/>
    </source>
</evidence>
<dbReference type="InterPro" id="IPR027417">
    <property type="entry name" value="P-loop_NTPase"/>
</dbReference>
<gene>
    <name evidence="5" type="ordered locus">PTO0765</name>
</gene>
<dbReference type="RefSeq" id="WP_011177566.1">
    <property type="nucleotide sequence ID" value="NC_005877.1"/>
</dbReference>
<evidence type="ECO:0000313" key="5">
    <source>
        <dbReference type="EMBL" id="AAT43350.1"/>
    </source>
</evidence>
<evidence type="ECO:0000256" key="2">
    <source>
        <dbReference type="ARBA" id="ARBA00022741"/>
    </source>
</evidence>
<reference evidence="5 6" key="1">
    <citation type="journal article" date="2004" name="Proc. Natl. Acad. Sci. U.S.A.">
        <title>Genome sequence of Picrophilus torridus and its implications for life around pH 0.</title>
        <authorList>
            <person name="Futterer O."/>
            <person name="Angelov A."/>
            <person name="Liesegang H."/>
            <person name="Gottschalk G."/>
            <person name="Schleper C."/>
            <person name="Schepers B."/>
            <person name="Dock C."/>
            <person name="Antranikian G."/>
            <person name="Liebl W."/>
        </authorList>
    </citation>
    <scope>NUCLEOTIDE SEQUENCE [LARGE SCALE GENOMIC DNA]</scope>
    <source>
        <strain evidence="6">ATCC 700027 / DSM 9790 / JCM 10055 / NBRC 100828</strain>
    </source>
</reference>
<proteinExistence type="predicted"/>
<dbReference type="STRING" id="263820.PTO0765"/>
<name>Q6L102_PICTO</name>
<keyword evidence="3" id="KW-0067">ATP-binding</keyword>
<dbReference type="Pfam" id="PF08352">
    <property type="entry name" value="oligo_HPY"/>
    <property type="match status" value="1"/>
</dbReference>
<dbReference type="GO" id="GO:0015833">
    <property type="term" value="P:peptide transport"/>
    <property type="evidence" value="ECO:0007669"/>
    <property type="project" value="InterPro"/>
</dbReference>
<dbReference type="SMART" id="SM00382">
    <property type="entry name" value="AAA"/>
    <property type="match status" value="1"/>
</dbReference>
<dbReference type="Proteomes" id="UP000000438">
    <property type="component" value="Chromosome"/>
</dbReference>
<feature type="domain" description="ABC transporter" evidence="4">
    <location>
        <begin position="2"/>
        <end position="236"/>
    </location>
</feature>
<keyword evidence="1" id="KW-0813">Transport</keyword>
<evidence type="ECO:0000256" key="1">
    <source>
        <dbReference type="ARBA" id="ARBA00022448"/>
    </source>
</evidence>
<dbReference type="EMBL" id="AE017261">
    <property type="protein sequence ID" value="AAT43350.1"/>
    <property type="molecule type" value="Genomic_DNA"/>
</dbReference>
<dbReference type="PANTHER" id="PTHR43067:SF3">
    <property type="entry name" value="MALTOSE ABC TRANSPORTER, ATP-BINDING PROTEIN"/>
    <property type="match status" value="1"/>
</dbReference>
<dbReference type="InterPro" id="IPR003439">
    <property type="entry name" value="ABC_transporter-like_ATP-bd"/>
</dbReference>
<dbReference type="GO" id="GO:0016887">
    <property type="term" value="F:ATP hydrolysis activity"/>
    <property type="evidence" value="ECO:0007669"/>
    <property type="project" value="InterPro"/>
</dbReference>
<dbReference type="Gene3D" id="3.40.50.300">
    <property type="entry name" value="P-loop containing nucleotide triphosphate hydrolases"/>
    <property type="match status" value="1"/>
</dbReference>
<dbReference type="GO" id="GO:0005524">
    <property type="term" value="F:ATP binding"/>
    <property type="evidence" value="ECO:0007669"/>
    <property type="project" value="UniProtKB-KW"/>
</dbReference>
<dbReference type="InterPro" id="IPR013563">
    <property type="entry name" value="Oligopep_ABC_C"/>
</dbReference>
<accession>Q6L102</accession>
<sequence>MLTVKNLGSGYKTNDGYIKILNDINFYLNKNEIVGIMGEIGSGKTTLLRAIRGDLYIDSGDILYNGESIFSREVYKRYREKVIYARQDSLNILKPGYSVDFQIKKLFGHGKYDLNYVKRIFDYLDLPMETLNNIPSRLSDGTRHRVVIAMSLMIRPEILLLDEPFTGLDIDAITGLLKLLKEIKDYTSIVIVSSDVVPLFRICDRIYAMRNGMILEDGKWSEILYKPHHPYVYDIINAIPSFENRNREFTFTNNMVNNGCVYIKRCRFMNESCKSEILYRYDNDHGYRCIRYPDWYNDRDKER</sequence>
<dbReference type="InParanoid" id="Q6L102"/>
<dbReference type="AlphaFoldDB" id="Q6L102"/>